<evidence type="ECO:0000313" key="1">
    <source>
        <dbReference type="Proteomes" id="UP001652580"/>
    </source>
</evidence>
<gene>
    <name evidence="2 3 4" type="primary">LOC130708332</name>
</gene>
<name>A0ABM3TNY1_BALAC</name>
<accession>A0ABM3TNY1</accession>
<protein>
    <submittedName>
        <fullName evidence="2 3">Uncharacterized protein LOC130708332 isoform X9</fullName>
    </submittedName>
</protein>
<organism evidence="1 3">
    <name type="scientific">Balaenoptera acutorostrata</name>
    <name type="common">Common minke whale</name>
    <name type="synonym">Balaena rostrata</name>
    <dbReference type="NCBI Taxonomy" id="9767"/>
    <lineage>
        <taxon>Eukaryota</taxon>
        <taxon>Metazoa</taxon>
        <taxon>Chordata</taxon>
        <taxon>Craniata</taxon>
        <taxon>Vertebrata</taxon>
        <taxon>Euteleostomi</taxon>
        <taxon>Mammalia</taxon>
        <taxon>Eutheria</taxon>
        <taxon>Laurasiatheria</taxon>
        <taxon>Artiodactyla</taxon>
        <taxon>Whippomorpha</taxon>
        <taxon>Cetacea</taxon>
        <taxon>Mysticeti</taxon>
        <taxon>Balaenopteridae</taxon>
        <taxon>Balaenoptera</taxon>
    </lineage>
</organism>
<reference evidence="2 3" key="1">
    <citation type="submission" date="2025-05" db="UniProtKB">
        <authorList>
            <consortium name="RefSeq"/>
        </authorList>
    </citation>
    <scope>IDENTIFICATION</scope>
</reference>
<evidence type="ECO:0000313" key="3">
    <source>
        <dbReference type="RefSeq" id="XP_057403794.1"/>
    </source>
</evidence>
<evidence type="ECO:0000313" key="4">
    <source>
        <dbReference type="RefSeq" id="XP_057403795.1"/>
    </source>
</evidence>
<evidence type="ECO:0000313" key="2">
    <source>
        <dbReference type="RefSeq" id="XP_057403793.1"/>
    </source>
</evidence>
<dbReference type="Proteomes" id="UP001652580">
    <property type="component" value="Chromosome 6"/>
</dbReference>
<proteinExistence type="predicted"/>
<dbReference type="GeneID" id="130708332"/>
<dbReference type="RefSeq" id="XP_057403795.1">
    <property type="nucleotide sequence ID" value="XM_057547812.1"/>
</dbReference>
<sequence length="176" mass="19277">MASCSLPYSVKIIAETGQVLGLVTGARSRLDSTEHTSALLLSADSSFYTANLEQKGEEVMKRINTLLLILANSEALHGKSGVTGVLEEGHLAIRKFQRDVVTARHTVDPVSFPLAVSRKFLTSSMLQQAARRQQEEGTPFCTLSINGGCLFACWFAFHTEALLCSVFHFKVTKQEN</sequence>
<keyword evidence="1" id="KW-1185">Reference proteome</keyword>
<dbReference type="RefSeq" id="XP_057403794.1">
    <property type="nucleotide sequence ID" value="XM_057547811.1"/>
</dbReference>
<dbReference type="RefSeq" id="XP_057403793.1">
    <property type="nucleotide sequence ID" value="XM_057547810.1"/>
</dbReference>